<dbReference type="Proteomes" id="UP000229307">
    <property type="component" value="Unassembled WGS sequence"/>
</dbReference>
<dbReference type="NCBIfam" id="NF033709">
    <property type="entry name" value="PorV_fam"/>
    <property type="match status" value="1"/>
</dbReference>
<comment type="caution">
    <text evidence="2">The sequence shown here is derived from an EMBL/GenBank/DDBJ whole genome shotgun (WGS) entry which is preliminary data.</text>
</comment>
<dbReference type="Pfam" id="PF19572">
    <property type="entry name" value="PorV"/>
    <property type="match status" value="1"/>
</dbReference>
<protein>
    <recommendedName>
        <fullName evidence="1">Type IX secretion system protein PorV domain-containing protein</fullName>
    </recommendedName>
</protein>
<proteinExistence type="predicted"/>
<name>A0A2M7S4L2_9BACT</name>
<evidence type="ECO:0000313" key="3">
    <source>
        <dbReference type="Proteomes" id="UP000229307"/>
    </source>
</evidence>
<dbReference type="Gene3D" id="2.40.160.60">
    <property type="entry name" value="Outer membrane protein transport protein (OMPP1/FadL/TodX)"/>
    <property type="match status" value="1"/>
</dbReference>
<dbReference type="AlphaFoldDB" id="A0A2M7S4L2"/>
<reference evidence="3" key="1">
    <citation type="submission" date="2017-09" db="EMBL/GenBank/DDBJ databases">
        <title>Depth-based differentiation of microbial function through sediment-hosted aquifers and enrichment of novel symbionts in the deep terrestrial subsurface.</title>
        <authorList>
            <person name="Probst A.J."/>
            <person name="Ladd B."/>
            <person name="Jarett J.K."/>
            <person name="Geller-Mcgrath D.E."/>
            <person name="Sieber C.M.K."/>
            <person name="Emerson J.B."/>
            <person name="Anantharaman K."/>
            <person name="Thomas B.C."/>
            <person name="Malmstrom R."/>
            <person name="Stieglmeier M."/>
            <person name="Klingl A."/>
            <person name="Woyke T."/>
            <person name="Ryan C.M."/>
            <person name="Banfield J.F."/>
        </authorList>
    </citation>
    <scope>NUCLEOTIDE SEQUENCE [LARGE SCALE GENOMIC DNA]</scope>
</reference>
<dbReference type="InterPro" id="IPR045741">
    <property type="entry name" value="PorV"/>
</dbReference>
<gene>
    <name evidence="2" type="ORF">COY52_12450</name>
</gene>
<evidence type="ECO:0000259" key="1">
    <source>
        <dbReference type="Pfam" id="PF19572"/>
    </source>
</evidence>
<organism evidence="2 3">
    <name type="scientific">Candidatus Desantisbacteria bacterium CG_4_10_14_0_8_um_filter_48_22</name>
    <dbReference type="NCBI Taxonomy" id="1974543"/>
    <lineage>
        <taxon>Bacteria</taxon>
        <taxon>Candidatus Desantisiibacteriota</taxon>
    </lineage>
</organism>
<feature type="domain" description="Type IX secretion system protein PorV" evidence="1">
    <location>
        <begin position="29"/>
        <end position="219"/>
    </location>
</feature>
<sequence>MNKLIRKILFIGLGVTLLISQCMAYNELTGTTGAAVLKIPAGVRPMGMGEAFAAIADDVNSMHWNPAGLAKMQKPEFNFSYNMWLLDIGYGNVNYAHPLGALGTIGASISYLSMGTFYGMDKNGARAPDFTGYDLIVDVSYAQKLMQGLSFGGSFKFLQEKIEVEQAITWAIDAGVIYDLSEKFSLGFAVQNIGTGIQFTPTALPENLPLNIKIGCGYKPSEAMILALDVNIPNDNVVNVSAGMEYWLMSNFALRAGYKTNRLNDLGALSGLCVGFGLKWSNYAADFAFTPYGELSNCFRLSLGMVF</sequence>
<accession>A0A2M7S4L2</accession>
<dbReference type="EMBL" id="PFMR01000344">
    <property type="protein sequence ID" value="PIZ14490.1"/>
    <property type="molecule type" value="Genomic_DNA"/>
</dbReference>
<evidence type="ECO:0000313" key="2">
    <source>
        <dbReference type="EMBL" id="PIZ14490.1"/>
    </source>
</evidence>
<dbReference type="SUPFAM" id="SSF56935">
    <property type="entry name" value="Porins"/>
    <property type="match status" value="1"/>
</dbReference>